<dbReference type="EnsemblMetazoa" id="SCAU014601-RG">
    <property type="protein sequence ID" value="SCAU014601-PG"/>
    <property type="gene ID" value="SCAU014601"/>
</dbReference>
<dbReference type="PANTHER" id="PTHR14399:SF5">
    <property type="entry name" value="CELL JUNCTION PROTEIN VAB-9"/>
    <property type="match status" value="1"/>
</dbReference>
<evidence type="ECO:0000313" key="10">
    <source>
        <dbReference type="EnsemblMetazoa" id="SCAU014601-PG"/>
    </source>
</evidence>
<feature type="transmembrane region" description="Helical" evidence="9">
    <location>
        <begin position="261"/>
        <end position="282"/>
    </location>
</feature>
<evidence type="ECO:0000256" key="7">
    <source>
        <dbReference type="ARBA" id="ARBA00023136"/>
    </source>
</evidence>
<dbReference type="Proteomes" id="UP000095300">
    <property type="component" value="Unassembled WGS sequence"/>
</dbReference>
<gene>
    <name evidence="10" type="primary">106088659</name>
</gene>
<dbReference type="PANTHER" id="PTHR14399">
    <property type="entry name" value="P53-INDUCED PROTEIN RELATED"/>
    <property type="match status" value="1"/>
</dbReference>
<feature type="transmembrane region" description="Helical" evidence="9">
    <location>
        <begin position="181"/>
        <end position="207"/>
    </location>
</feature>
<dbReference type="FunFam" id="1.20.140.150:FF:000028">
    <property type="entry name" value="Uncharacterized protein, isoform A"/>
    <property type="match status" value="1"/>
</dbReference>
<evidence type="ECO:0000256" key="5">
    <source>
        <dbReference type="ARBA" id="ARBA00022949"/>
    </source>
</evidence>
<dbReference type="EnsemblMetazoa" id="SCAU014601-RF">
    <property type="protein sequence ID" value="SCAU014601-PF"/>
    <property type="gene ID" value="SCAU014601"/>
</dbReference>
<dbReference type="Pfam" id="PF00822">
    <property type="entry name" value="PMP22_Claudin"/>
    <property type="match status" value="1"/>
</dbReference>
<reference evidence="10" key="2">
    <citation type="submission" date="2020-05" db="UniProtKB">
        <authorList>
            <consortium name="EnsemblMetazoa"/>
        </authorList>
    </citation>
    <scope>IDENTIFICATION</scope>
    <source>
        <strain evidence="10">USDA</strain>
    </source>
</reference>
<sequence>MAKVYEKSISQLSNNSQQHLSPGNLLQQQHPPILQQQHSLLSNGSGINLNTNNNNALANANMISGMSSFDDDSLPDYSEFDSESVTLDYFKESSRRPSPSKMAPTTTIETITITRPLKVIAFICGVIVILLMIMALASTDWLMAEGWRQGLFVHCIEEDVLPPLPFNIIDPPGCYPSRDVFYIKATAVLCVITLITDVIATILTGLGLKTQNHTLKYKFYRIAVLVMLLSLLAVLSALIIYPVCFAGELNLANRPIWEFGWAYGVGWGAAIFLFGAVVLLLCDKESEEIYYKERKIVHENQMRA</sequence>
<name>A0A1I8Q7J7_STOCA</name>
<evidence type="ECO:0000256" key="4">
    <source>
        <dbReference type="ARBA" id="ARBA00022692"/>
    </source>
</evidence>
<evidence type="ECO:0008006" key="12">
    <source>
        <dbReference type="Google" id="ProtNLM"/>
    </source>
</evidence>
<keyword evidence="7 9" id="KW-0472">Membrane</keyword>
<comment type="subcellular location">
    <subcellularLocation>
        <location evidence="2">Cell junction</location>
    </subcellularLocation>
    <subcellularLocation>
        <location evidence="1">Membrane</location>
        <topology evidence="1">Multi-pass membrane protein</topology>
    </subcellularLocation>
</comment>
<dbReference type="EnsemblMetazoa" id="SCAU014601-RA">
    <property type="protein sequence ID" value="SCAU014601-PA"/>
    <property type="gene ID" value="SCAU014601"/>
</dbReference>
<comment type="similarity">
    <text evidence="3">Belongs to the TMEM47 family.</text>
</comment>
<evidence type="ECO:0000313" key="11">
    <source>
        <dbReference type="Proteomes" id="UP000095300"/>
    </source>
</evidence>
<dbReference type="VEuPathDB" id="VectorBase:SCAU014601"/>
<dbReference type="OrthoDB" id="8655982at2759"/>
<feature type="transmembrane region" description="Helical" evidence="9">
    <location>
        <begin position="219"/>
        <end position="241"/>
    </location>
</feature>
<reference evidence="11" key="1">
    <citation type="submission" date="2015-05" db="EMBL/GenBank/DDBJ databases">
        <authorList>
            <person name="Wilson R.K."/>
            <person name="Warren W.C."/>
            <person name="Olafson P."/>
        </authorList>
    </citation>
    <scope>NUCLEOTIDE SEQUENCE [LARGE SCALE GENOMIC DNA]</scope>
    <source>
        <strain evidence="11">USDA</strain>
    </source>
</reference>
<dbReference type="Gene3D" id="1.20.140.150">
    <property type="match status" value="1"/>
</dbReference>
<dbReference type="GO" id="GO:0016020">
    <property type="term" value="C:membrane"/>
    <property type="evidence" value="ECO:0007669"/>
    <property type="project" value="UniProtKB-SubCell"/>
</dbReference>
<evidence type="ECO:0000256" key="1">
    <source>
        <dbReference type="ARBA" id="ARBA00004141"/>
    </source>
</evidence>
<dbReference type="AlphaFoldDB" id="A0A1I8Q7J7"/>
<keyword evidence="11" id="KW-1185">Reference proteome</keyword>
<protein>
    <recommendedName>
        <fullName evidence="12">Transmembrane protein 47</fullName>
    </recommendedName>
</protein>
<keyword evidence="6 9" id="KW-1133">Transmembrane helix</keyword>
<evidence type="ECO:0000256" key="8">
    <source>
        <dbReference type="SAM" id="MobiDB-lite"/>
    </source>
</evidence>
<keyword evidence="5" id="KW-0965">Cell junction</keyword>
<feature type="transmembrane region" description="Helical" evidence="9">
    <location>
        <begin position="119"/>
        <end position="137"/>
    </location>
</feature>
<evidence type="ECO:0000256" key="2">
    <source>
        <dbReference type="ARBA" id="ARBA00004282"/>
    </source>
</evidence>
<evidence type="ECO:0000256" key="3">
    <source>
        <dbReference type="ARBA" id="ARBA00008691"/>
    </source>
</evidence>
<dbReference type="GO" id="GO:0005911">
    <property type="term" value="C:cell-cell junction"/>
    <property type="evidence" value="ECO:0007669"/>
    <property type="project" value="TreeGrafter"/>
</dbReference>
<keyword evidence="4 9" id="KW-0812">Transmembrane</keyword>
<dbReference type="InterPro" id="IPR015664">
    <property type="entry name" value="P53_induced"/>
</dbReference>
<evidence type="ECO:0000256" key="6">
    <source>
        <dbReference type="ARBA" id="ARBA00022989"/>
    </source>
</evidence>
<dbReference type="EnsemblMetazoa" id="SCAU014601-RC">
    <property type="protein sequence ID" value="SCAU014601-PC"/>
    <property type="gene ID" value="SCAU014601"/>
</dbReference>
<feature type="compositionally biased region" description="Low complexity" evidence="8">
    <location>
        <begin position="8"/>
        <end position="25"/>
    </location>
</feature>
<dbReference type="STRING" id="35570.A0A1I8Q7J7"/>
<dbReference type="GO" id="GO:0098609">
    <property type="term" value="P:cell-cell adhesion"/>
    <property type="evidence" value="ECO:0007669"/>
    <property type="project" value="TreeGrafter"/>
</dbReference>
<accession>A0A1I8Q7J7</accession>
<dbReference type="KEGG" id="scac:106088659"/>
<evidence type="ECO:0000256" key="9">
    <source>
        <dbReference type="SAM" id="Phobius"/>
    </source>
</evidence>
<proteinExistence type="inferred from homology"/>
<dbReference type="InterPro" id="IPR004031">
    <property type="entry name" value="PMP22/EMP/MP20/Claudin"/>
</dbReference>
<organism evidence="10 11">
    <name type="scientific">Stomoxys calcitrans</name>
    <name type="common">Stable fly</name>
    <name type="synonym">Conops calcitrans</name>
    <dbReference type="NCBI Taxonomy" id="35570"/>
    <lineage>
        <taxon>Eukaryota</taxon>
        <taxon>Metazoa</taxon>
        <taxon>Ecdysozoa</taxon>
        <taxon>Arthropoda</taxon>
        <taxon>Hexapoda</taxon>
        <taxon>Insecta</taxon>
        <taxon>Pterygota</taxon>
        <taxon>Neoptera</taxon>
        <taxon>Endopterygota</taxon>
        <taxon>Diptera</taxon>
        <taxon>Brachycera</taxon>
        <taxon>Muscomorpha</taxon>
        <taxon>Muscoidea</taxon>
        <taxon>Muscidae</taxon>
        <taxon>Stomoxys</taxon>
    </lineage>
</organism>
<feature type="region of interest" description="Disordered" evidence="8">
    <location>
        <begin position="6"/>
        <end position="25"/>
    </location>
</feature>